<reference evidence="1" key="1">
    <citation type="journal article" date="2021" name="Open Biol.">
        <title>Shared evolutionary footprints suggest mitochondrial oxidative damage underlies multiple complex I losses in fungi.</title>
        <authorList>
            <person name="Schikora-Tamarit M.A."/>
            <person name="Marcet-Houben M."/>
            <person name="Nosek J."/>
            <person name="Gabaldon T."/>
        </authorList>
    </citation>
    <scope>NUCLEOTIDE SEQUENCE</scope>
    <source>
        <strain evidence="1">CBS6341</strain>
    </source>
</reference>
<sequence>MDVSKVKKVKTVKRRLTTIELEDLAYQKSMEDETAAIYEAQIRSLNMLIISSISFEFKQNPEYAEQLLDILNKCFSNIPQELFNPSLQRFHIRFLEDESIDVDGKYSILQTELINTRFSNPKNKLIFQHVMNYLDEFNINFLVQGGGRPSYVHDIIKRVTLKECFGVTYKDRCLIIHSIASHLAKKNVGGIIYNKIGFEQIFSHIKKRNDEFVKARTWGELLDIKRGDRELTLYNLETYSQLDELYRIQLKKIAGKRVYPRNRKPVNKKKHPQLTNKDIFFVKEFGLVLVYSMGLIFI</sequence>
<dbReference type="AlphaFoldDB" id="A0A9P8PYA4"/>
<evidence type="ECO:0000313" key="2">
    <source>
        <dbReference type="Proteomes" id="UP000769528"/>
    </source>
</evidence>
<name>A0A9P8PYA4_9ASCO</name>
<evidence type="ECO:0000313" key="1">
    <source>
        <dbReference type="EMBL" id="KAH3680407.1"/>
    </source>
</evidence>
<comment type="caution">
    <text evidence="1">The sequence shown here is derived from an EMBL/GenBank/DDBJ whole genome shotgun (WGS) entry which is preliminary data.</text>
</comment>
<reference evidence="1" key="2">
    <citation type="submission" date="2021-01" db="EMBL/GenBank/DDBJ databases">
        <authorList>
            <person name="Schikora-Tamarit M.A."/>
        </authorList>
    </citation>
    <scope>NUCLEOTIDE SEQUENCE</scope>
    <source>
        <strain evidence="1">CBS6341</strain>
    </source>
</reference>
<organism evidence="1 2">
    <name type="scientific">Wickerhamomyces mucosus</name>
    <dbReference type="NCBI Taxonomy" id="1378264"/>
    <lineage>
        <taxon>Eukaryota</taxon>
        <taxon>Fungi</taxon>
        <taxon>Dikarya</taxon>
        <taxon>Ascomycota</taxon>
        <taxon>Saccharomycotina</taxon>
        <taxon>Saccharomycetes</taxon>
        <taxon>Phaffomycetales</taxon>
        <taxon>Wickerhamomycetaceae</taxon>
        <taxon>Wickerhamomyces</taxon>
    </lineage>
</organism>
<accession>A0A9P8PYA4</accession>
<protein>
    <submittedName>
        <fullName evidence="1">Uncharacterized protein</fullName>
    </submittedName>
</protein>
<keyword evidence="2" id="KW-1185">Reference proteome</keyword>
<dbReference type="EMBL" id="JAEUBF010000117">
    <property type="protein sequence ID" value="KAH3680407.1"/>
    <property type="molecule type" value="Genomic_DNA"/>
</dbReference>
<gene>
    <name evidence="1" type="ORF">WICMUC_000338</name>
</gene>
<dbReference type="Proteomes" id="UP000769528">
    <property type="component" value="Unassembled WGS sequence"/>
</dbReference>
<proteinExistence type="predicted"/>